<feature type="region of interest" description="Disordered" evidence="1">
    <location>
        <begin position="121"/>
        <end position="143"/>
    </location>
</feature>
<dbReference type="EMBL" id="CAXAMN010023128">
    <property type="protein sequence ID" value="CAK9075348.1"/>
    <property type="molecule type" value="Genomic_DNA"/>
</dbReference>
<comment type="caution">
    <text evidence="2">The sequence shown here is derived from an EMBL/GenBank/DDBJ whole genome shotgun (WGS) entry which is preliminary data.</text>
</comment>
<dbReference type="SUPFAM" id="SSF48371">
    <property type="entry name" value="ARM repeat"/>
    <property type="match status" value="2"/>
</dbReference>
<protein>
    <submittedName>
        <fullName evidence="2">Uncharacterized protein</fullName>
    </submittedName>
</protein>
<accession>A0ABP0PI76</accession>
<dbReference type="PANTHER" id="PTHR39444">
    <property type="entry name" value="SITE-SPECIFIC DNA-METHYLTRANSFERASE (ADENINE-SPECIFIC)"/>
    <property type="match status" value="1"/>
</dbReference>
<proteinExistence type="predicted"/>
<dbReference type="Gene3D" id="1.25.10.10">
    <property type="entry name" value="Leucine-rich Repeat Variant"/>
    <property type="match status" value="2"/>
</dbReference>
<evidence type="ECO:0000256" key="1">
    <source>
        <dbReference type="SAM" id="MobiDB-lite"/>
    </source>
</evidence>
<keyword evidence="3" id="KW-1185">Reference proteome</keyword>
<reference evidence="2 3" key="1">
    <citation type="submission" date="2024-02" db="EMBL/GenBank/DDBJ databases">
        <authorList>
            <person name="Chen Y."/>
            <person name="Shah S."/>
            <person name="Dougan E. K."/>
            <person name="Thang M."/>
            <person name="Chan C."/>
        </authorList>
    </citation>
    <scope>NUCLEOTIDE SEQUENCE [LARGE SCALE GENOMIC DNA]</scope>
</reference>
<evidence type="ECO:0000313" key="3">
    <source>
        <dbReference type="Proteomes" id="UP001642484"/>
    </source>
</evidence>
<evidence type="ECO:0000313" key="2">
    <source>
        <dbReference type="EMBL" id="CAK9075348.1"/>
    </source>
</evidence>
<name>A0ABP0PI76_9DINO</name>
<organism evidence="2 3">
    <name type="scientific">Durusdinium trenchii</name>
    <dbReference type="NCBI Taxonomy" id="1381693"/>
    <lineage>
        <taxon>Eukaryota</taxon>
        <taxon>Sar</taxon>
        <taxon>Alveolata</taxon>
        <taxon>Dinophyceae</taxon>
        <taxon>Suessiales</taxon>
        <taxon>Symbiodiniaceae</taxon>
        <taxon>Durusdinium</taxon>
    </lineage>
</organism>
<dbReference type="Proteomes" id="UP001642484">
    <property type="component" value="Unassembled WGS sequence"/>
</dbReference>
<sequence>MGQTSSAWRVAPARCSPVMSGTAAWLGGPGDQGEGAAPGLLGSNGWVKDGAWREEIDEMEANPSTDFGWDLLSDGEQVLKLEEQYGLGGGKLSSDLISWRVQQGNGGKDQKGVRATHARKILKEDEGALPPGPSGRGRSTVGPPVATKSGFLSCRVANDEWQTTREAWQAIAPLRPETRGGRRQAGRSERYFEAYKKKTVWMPFYYDGACADHLRSLGFVNVIHRQEDFFDRIVDPQHGSGIDLIWDNPPYTAPEMKERVLRALAQCGKPFVMLLPISVLHVGFVRDIIDMKRVQALIPRRVHVRKSGEEILPFKYLCWFCFGTKLPRDLIFVNDAKPEHEEPPLTTAAPKKRRKLRRKKGSAALQRLPDVCDESHKSPEIVGALAALAECASRLQCEPLKTQVCQATRRLLLQVEGECKNVVQALVDALLRPSCDAVAYDQLWSLRHIGKQSEVARAWIAEKGGLCAVAEAMARHPEHAKLQEEGAWIGYVLKGTGGFVELLKLTQAMPGNLPGTMAVQQATFRAIRELSEQQRERGKEGSAAWSEADLLVLGILTSMRSHSQPTSQFLCECFKVLNELIHDQAQRGMLFMQHGGGKVLLEALSLPLEPFACLAGIWFMAVLVQGNSTAATEALDCLVKCGQSLPNHQRDTMRTLGQVGGPLTVVRLMKSCPNNEGLSVSLRTLSKLTWELPLEDFQQQLPEVLKELLEILRLVDEQLPKELGYALQALGGVAKFYSSQVPPGALREMDEAVNVELKALQSPNPEVAKAACTCLGHVASEFWCGPLQQALPSLQQGWLRANDSKVSCGDLRDLMWAAGNIAGLPILVDAMRQRPQSADLQFASLSAMADLCDEAVGPTPGAEAAVLVVTSAMQLHRAVANVQVKGCEVLGYLCQQGPAPPEAWEAVVAALRRFPCRYPVVSNVMAALRRWLEPVSQNQEAFEAVASKVETLRKDNFVTDLQRVLKDFVRAEMEIIENSLFVYSLLAGIPALLKEATDGGLVMKSATVQVLCDLCRSFQHLVAKESELIRRCVPGLLQSELTAGREGELSQEVVELQRRCEMLNGLLA</sequence>
<gene>
    <name evidence="2" type="ORF">CCMP2556_LOCUS37094</name>
</gene>
<dbReference type="PANTHER" id="PTHR39444:SF3">
    <property type="entry name" value="SITE-SPECIFIC DNA-METHYLTRANSFERASE (ADENINE-SPECIFIC)"/>
    <property type="match status" value="1"/>
</dbReference>
<dbReference type="InterPro" id="IPR016024">
    <property type="entry name" value="ARM-type_fold"/>
</dbReference>
<dbReference type="InterPro" id="IPR011989">
    <property type="entry name" value="ARM-like"/>
</dbReference>